<keyword evidence="1" id="KW-0677">Repeat</keyword>
<proteinExistence type="predicted"/>
<dbReference type="InterPro" id="IPR050145">
    <property type="entry name" value="Centrin_CML-like"/>
</dbReference>
<dbReference type="Proteomes" id="UP001162131">
    <property type="component" value="Unassembled WGS sequence"/>
</dbReference>
<keyword evidence="5" id="KW-1185">Reference proteome</keyword>
<dbReference type="PROSITE" id="PS50222">
    <property type="entry name" value="EF_HAND_2"/>
    <property type="match status" value="3"/>
</dbReference>
<dbReference type="GO" id="GO:0005509">
    <property type="term" value="F:calcium ion binding"/>
    <property type="evidence" value="ECO:0007669"/>
    <property type="project" value="InterPro"/>
</dbReference>
<evidence type="ECO:0000256" key="2">
    <source>
        <dbReference type="ARBA" id="ARBA00022837"/>
    </source>
</evidence>
<evidence type="ECO:0000313" key="5">
    <source>
        <dbReference type="Proteomes" id="UP001162131"/>
    </source>
</evidence>
<feature type="domain" description="EF-hand" evidence="3">
    <location>
        <begin position="131"/>
        <end position="166"/>
    </location>
</feature>
<dbReference type="SMART" id="SM00054">
    <property type="entry name" value="EFh"/>
    <property type="match status" value="3"/>
</dbReference>
<evidence type="ECO:0000259" key="3">
    <source>
        <dbReference type="PROSITE" id="PS50222"/>
    </source>
</evidence>
<sequence length="209" mass="24214">MLPFIFIYVDFFYNCGNMDSQGFTLSDYQKLELKFVFDLFKPDNDGKITIDPFKNALMELEDSSERYLTLNNPANSNLFVHSEPSSPEIRQTQEYLSIINISQISSFPDGSSECDFEAFSKMYESIMSQNNLEESLMQAFALMDIKKTGYIDAKDLRRVTEILGINIQNEEESKRLLSLIDTENKGKITYKEFLDFFINDIKNDNHSSE</sequence>
<dbReference type="InterPro" id="IPR002048">
    <property type="entry name" value="EF_hand_dom"/>
</dbReference>
<evidence type="ECO:0000256" key="1">
    <source>
        <dbReference type="ARBA" id="ARBA00022737"/>
    </source>
</evidence>
<protein>
    <recommendedName>
        <fullName evidence="3">EF-hand domain-containing protein</fullName>
    </recommendedName>
</protein>
<dbReference type="AlphaFoldDB" id="A0AAU9IWV3"/>
<dbReference type="CDD" id="cd00051">
    <property type="entry name" value="EFh"/>
    <property type="match status" value="1"/>
</dbReference>
<evidence type="ECO:0000313" key="4">
    <source>
        <dbReference type="EMBL" id="CAG9317605.1"/>
    </source>
</evidence>
<keyword evidence="2" id="KW-0106">Calcium</keyword>
<dbReference type="Gene3D" id="1.10.238.10">
    <property type="entry name" value="EF-hand"/>
    <property type="match status" value="2"/>
</dbReference>
<organism evidence="4 5">
    <name type="scientific">Blepharisma stoltei</name>
    <dbReference type="NCBI Taxonomy" id="1481888"/>
    <lineage>
        <taxon>Eukaryota</taxon>
        <taxon>Sar</taxon>
        <taxon>Alveolata</taxon>
        <taxon>Ciliophora</taxon>
        <taxon>Postciliodesmatophora</taxon>
        <taxon>Heterotrichea</taxon>
        <taxon>Heterotrichida</taxon>
        <taxon>Blepharismidae</taxon>
        <taxon>Blepharisma</taxon>
    </lineage>
</organism>
<dbReference type="PANTHER" id="PTHR23050">
    <property type="entry name" value="CALCIUM BINDING PROTEIN"/>
    <property type="match status" value="1"/>
</dbReference>
<feature type="domain" description="EF-hand" evidence="3">
    <location>
        <begin position="168"/>
        <end position="203"/>
    </location>
</feature>
<dbReference type="SUPFAM" id="SSF47473">
    <property type="entry name" value="EF-hand"/>
    <property type="match status" value="1"/>
</dbReference>
<reference evidence="4" key="1">
    <citation type="submission" date="2021-09" db="EMBL/GenBank/DDBJ databases">
        <authorList>
            <consortium name="AG Swart"/>
            <person name="Singh M."/>
            <person name="Singh A."/>
            <person name="Seah K."/>
            <person name="Emmerich C."/>
        </authorList>
    </citation>
    <scope>NUCLEOTIDE SEQUENCE</scope>
    <source>
        <strain evidence="4">ATCC30299</strain>
    </source>
</reference>
<dbReference type="Pfam" id="PF13499">
    <property type="entry name" value="EF-hand_7"/>
    <property type="match status" value="1"/>
</dbReference>
<accession>A0AAU9IWV3</accession>
<comment type="caution">
    <text evidence="4">The sequence shown here is derived from an EMBL/GenBank/DDBJ whole genome shotgun (WGS) entry which is preliminary data.</text>
</comment>
<gene>
    <name evidence="4" type="ORF">BSTOLATCC_MIC18848</name>
</gene>
<feature type="domain" description="EF-hand" evidence="3">
    <location>
        <begin position="28"/>
        <end position="63"/>
    </location>
</feature>
<dbReference type="EMBL" id="CAJZBQ010000018">
    <property type="protein sequence ID" value="CAG9317605.1"/>
    <property type="molecule type" value="Genomic_DNA"/>
</dbReference>
<name>A0AAU9IWV3_9CILI</name>
<dbReference type="InterPro" id="IPR011992">
    <property type="entry name" value="EF-hand-dom_pair"/>
</dbReference>